<dbReference type="Gene3D" id="3.40.50.1400">
    <property type="match status" value="1"/>
</dbReference>
<organism evidence="3 4">
    <name type="scientific">Sporobacter termitidis DSM 10068</name>
    <dbReference type="NCBI Taxonomy" id="1123282"/>
    <lineage>
        <taxon>Bacteria</taxon>
        <taxon>Bacillati</taxon>
        <taxon>Bacillota</taxon>
        <taxon>Clostridia</taxon>
        <taxon>Eubacteriales</taxon>
        <taxon>Oscillospiraceae</taxon>
        <taxon>Sporobacter</taxon>
    </lineage>
</organism>
<dbReference type="GO" id="GO:0046872">
    <property type="term" value="F:metal ion binding"/>
    <property type="evidence" value="ECO:0007669"/>
    <property type="project" value="UniProtKB-KW"/>
</dbReference>
<dbReference type="CDD" id="cd03416">
    <property type="entry name" value="CbiX_SirB_N"/>
    <property type="match status" value="1"/>
</dbReference>
<dbReference type="InterPro" id="IPR050963">
    <property type="entry name" value="Sirohydro_Cobaltochel/CbiX"/>
</dbReference>
<evidence type="ECO:0000256" key="2">
    <source>
        <dbReference type="ARBA" id="ARBA00023239"/>
    </source>
</evidence>
<dbReference type="RefSeq" id="WP_073078034.1">
    <property type="nucleotide sequence ID" value="NZ_FQXV01000005.1"/>
</dbReference>
<dbReference type="Proteomes" id="UP000183995">
    <property type="component" value="Unassembled WGS sequence"/>
</dbReference>
<dbReference type="STRING" id="1123282.SAMN02745823_01864"/>
<keyword evidence="4" id="KW-1185">Reference proteome</keyword>
<dbReference type="PANTHER" id="PTHR33542:SF3">
    <property type="entry name" value="SIROHYDROCHLORIN FERROCHELATASE, CHLOROPLASTIC"/>
    <property type="match status" value="1"/>
</dbReference>
<dbReference type="Pfam" id="PF01903">
    <property type="entry name" value="CbiX"/>
    <property type="match status" value="1"/>
</dbReference>
<keyword evidence="2" id="KW-0456">Lyase</keyword>
<proteinExistence type="predicted"/>
<dbReference type="AlphaFoldDB" id="A0A1M5XKT0"/>
<dbReference type="PANTHER" id="PTHR33542">
    <property type="entry name" value="SIROHYDROCHLORIN FERROCHELATASE, CHLOROPLASTIC"/>
    <property type="match status" value="1"/>
</dbReference>
<gene>
    <name evidence="3" type="ORF">SAMN02745823_01864</name>
</gene>
<accession>A0A1M5XKT0</accession>
<dbReference type="OrthoDB" id="9797895at2"/>
<dbReference type="SUPFAM" id="SSF53800">
    <property type="entry name" value="Chelatase"/>
    <property type="match status" value="1"/>
</dbReference>
<evidence type="ECO:0000313" key="4">
    <source>
        <dbReference type="Proteomes" id="UP000183995"/>
    </source>
</evidence>
<reference evidence="3 4" key="1">
    <citation type="submission" date="2016-11" db="EMBL/GenBank/DDBJ databases">
        <authorList>
            <person name="Jaros S."/>
            <person name="Januszkiewicz K."/>
            <person name="Wedrychowicz H."/>
        </authorList>
    </citation>
    <scope>NUCLEOTIDE SEQUENCE [LARGE SCALE GENOMIC DNA]</scope>
    <source>
        <strain evidence="3 4">DSM 10068</strain>
    </source>
</reference>
<evidence type="ECO:0000256" key="1">
    <source>
        <dbReference type="ARBA" id="ARBA00022723"/>
    </source>
</evidence>
<dbReference type="InterPro" id="IPR002762">
    <property type="entry name" value="CbiX-like"/>
</dbReference>
<evidence type="ECO:0000313" key="3">
    <source>
        <dbReference type="EMBL" id="SHH99853.1"/>
    </source>
</evidence>
<name>A0A1M5XKT0_9FIRM</name>
<keyword evidence="1" id="KW-0479">Metal-binding</keyword>
<protein>
    <submittedName>
        <fullName evidence="3">CbiX protein</fullName>
    </submittedName>
</protein>
<dbReference type="EMBL" id="FQXV01000005">
    <property type="protein sequence ID" value="SHH99853.1"/>
    <property type="molecule type" value="Genomic_DNA"/>
</dbReference>
<dbReference type="GO" id="GO:0016829">
    <property type="term" value="F:lyase activity"/>
    <property type="evidence" value="ECO:0007669"/>
    <property type="project" value="UniProtKB-KW"/>
</dbReference>
<sequence>MTGILLLAHGSREGDTEETMRRITAYVRAELQNEMVEEAYLQFREKNLEKGLARLVERGADDIRVIPYFLFEGVHIKEDIPAEIEAFNALHPQIKITMGSTLGADRRLAAIVADRVRQIS</sequence>